<dbReference type="Ensembl" id="ENSCCNT00000033245.1">
    <property type="protein sequence ID" value="ENSCCNP00000026207.1"/>
    <property type="gene ID" value="ENSCCNG00000025447.1"/>
</dbReference>
<dbReference type="PRINTS" id="PR01995">
    <property type="entry name" value="UPF0595"/>
</dbReference>
<feature type="domain" description="Cysteine-rich DPF motif" evidence="3">
    <location>
        <begin position="30"/>
        <end position="122"/>
    </location>
</feature>
<proteinExistence type="inferred from homology"/>
<dbReference type="RefSeq" id="XP_020040192.1">
    <property type="nucleotide sequence ID" value="XM_020184603.1"/>
</dbReference>
<dbReference type="InterPro" id="IPR042426">
    <property type="entry name" value="CDPF1"/>
</dbReference>
<dbReference type="AlphaFoldDB" id="A0A8B7W877"/>
<protein>
    <recommendedName>
        <fullName evidence="2">Cysteine-rich DPF motif domain-containing protein 1</fullName>
    </recommendedName>
</protein>
<dbReference type="InterPro" id="IPR018785">
    <property type="entry name" value="CDPF1_dom"/>
</dbReference>
<reference evidence="4" key="1">
    <citation type="submission" date="2023-09" db="UniProtKB">
        <authorList>
            <consortium name="Ensembl"/>
        </authorList>
    </citation>
    <scope>IDENTIFICATION</scope>
</reference>
<evidence type="ECO:0000259" key="3">
    <source>
        <dbReference type="Pfam" id="PF10170"/>
    </source>
</evidence>
<dbReference type="PANTHER" id="PTHR31849">
    <property type="entry name" value="CYSTEINE-RICH PDF MOTIF DOMAIN-CONTAINING PROTEIN 1"/>
    <property type="match status" value="1"/>
</dbReference>
<evidence type="ECO:0000256" key="2">
    <source>
        <dbReference type="ARBA" id="ARBA00014801"/>
    </source>
</evidence>
<name>A0A8B7W877_CASCN</name>
<dbReference type="KEGG" id="ccan:109699746"/>
<reference evidence="5" key="2">
    <citation type="submission" date="2025-04" db="UniProtKB">
        <authorList>
            <consortium name="RefSeq"/>
        </authorList>
    </citation>
    <scope>IDENTIFICATION</scope>
    <source>
        <tissue evidence="5">Leukocyte</tissue>
    </source>
</reference>
<organism evidence="5">
    <name type="scientific">Castor canadensis</name>
    <name type="common">American beaver</name>
    <dbReference type="NCBI Taxonomy" id="51338"/>
    <lineage>
        <taxon>Eukaryota</taxon>
        <taxon>Metazoa</taxon>
        <taxon>Chordata</taxon>
        <taxon>Craniata</taxon>
        <taxon>Vertebrata</taxon>
        <taxon>Euteleostomi</taxon>
        <taxon>Mammalia</taxon>
        <taxon>Eutheria</taxon>
        <taxon>Euarchontoglires</taxon>
        <taxon>Glires</taxon>
        <taxon>Rodentia</taxon>
        <taxon>Castorimorpha</taxon>
        <taxon>Castoridae</taxon>
        <taxon>Castor</taxon>
    </lineage>
</organism>
<comment type="similarity">
    <text evidence="1">Belongs to the CDPF1 family.</text>
</comment>
<accession>A0A8B7W877</accession>
<dbReference type="OrthoDB" id="191995at2759"/>
<evidence type="ECO:0000256" key="1">
    <source>
        <dbReference type="ARBA" id="ARBA00007917"/>
    </source>
</evidence>
<sequence length="136" mass="14938">MMVVALGSDVPCLLTLQMASEADCRPLGVFECQLCALTAPYSYVGQKPPNTQSVVLLEESYIMKDPFTSDKGRFLVLGARCSVCSKLVCVGPECSLFYSRRFCLPCVQENIGDFPQEIQRDMATRTAASKRPSSQP</sequence>
<dbReference type="PANTHER" id="PTHR31849:SF1">
    <property type="entry name" value="CYSTEINE-RICH DPF MOTIF DOMAIN-CONTAINING PROTEIN 1"/>
    <property type="match status" value="1"/>
</dbReference>
<gene>
    <name evidence="4 5" type="primary">Cdpf1</name>
</gene>
<evidence type="ECO:0000313" key="5">
    <source>
        <dbReference type="RefSeq" id="XP_020040192.1"/>
    </source>
</evidence>
<dbReference type="CTD" id="150383"/>
<dbReference type="Pfam" id="PF10170">
    <property type="entry name" value="C6_DPF"/>
    <property type="match status" value="1"/>
</dbReference>
<evidence type="ECO:0000313" key="4">
    <source>
        <dbReference type="Ensembl" id="ENSCCNP00000026207.1"/>
    </source>
</evidence>